<dbReference type="AlphaFoldDB" id="A0A7Z2VP12"/>
<name>A0A7Z2VP12_9BACL</name>
<dbReference type="GO" id="GO:0004386">
    <property type="term" value="F:helicase activity"/>
    <property type="evidence" value="ECO:0007669"/>
    <property type="project" value="InterPro"/>
</dbReference>
<proteinExistence type="predicted"/>
<dbReference type="RefSeq" id="WP_169282604.1">
    <property type="nucleotide sequence ID" value="NZ_CP051680.1"/>
</dbReference>
<dbReference type="InterPro" id="IPR041677">
    <property type="entry name" value="DNA2/NAM7_AAA_11"/>
</dbReference>
<organism evidence="2 3">
    <name type="scientific">Cohnella herbarum</name>
    <dbReference type="NCBI Taxonomy" id="2728023"/>
    <lineage>
        <taxon>Bacteria</taxon>
        <taxon>Bacillati</taxon>
        <taxon>Bacillota</taxon>
        <taxon>Bacilli</taxon>
        <taxon>Bacillales</taxon>
        <taxon>Paenibacillaceae</taxon>
        <taxon>Cohnella</taxon>
    </lineage>
</organism>
<dbReference type="Proteomes" id="UP000502248">
    <property type="component" value="Chromosome"/>
</dbReference>
<gene>
    <name evidence="2" type="ORF">HH215_26445</name>
</gene>
<protein>
    <submittedName>
        <fullName evidence="2">AAA family ATPase</fullName>
    </submittedName>
</protein>
<dbReference type="SUPFAM" id="SSF52540">
    <property type="entry name" value="P-loop containing nucleoside triphosphate hydrolases"/>
    <property type="match status" value="1"/>
</dbReference>
<sequence length="325" mass="37234">MNPEKYLILVKSEEKTKDILSYDMRDQYVYIVYTSNQEQEYRYSSTDIVIYQEPTITDINKNERVYHNDFPLYQVSRIFDFGPKIRIVDHKGNSYVYDKNSIFVVRDALASNDSKNILKHFTAISRYTHIAGEDKGKEPFLHSQFNKIAFINPNSVLAHYLNRQTIKEHSIKNAGTIYPFRFNLSQKQALEIALHNQISVIQGPPGTGKTQTILNILANLVVMQNKTVAVVSSNNAAVQNVRDKLRAEEYDFLVAALGSAENKNLFFADLPVPNVSSWKSDTDEKTLLNQIQVINSRLYRFDGDRSSESPTPSRFSSVAVRTRTF</sequence>
<keyword evidence="3" id="KW-1185">Reference proteome</keyword>
<dbReference type="KEGG" id="cheb:HH215_26445"/>
<reference evidence="2 3" key="1">
    <citation type="submission" date="2020-04" db="EMBL/GenBank/DDBJ databases">
        <title>Genome sequencing of novel species.</title>
        <authorList>
            <person name="Heo J."/>
            <person name="Kim S.-J."/>
            <person name="Kim J.-S."/>
            <person name="Hong S.-B."/>
            <person name="Kwon S.-W."/>
        </authorList>
    </citation>
    <scope>NUCLEOTIDE SEQUENCE [LARGE SCALE GENOMIC DNA]</scope>
    <source>
        <strain evidence="2 3">MFER-1</strain>
    </source>
</reference>
<dbReference type="InterPro" id="IPR027417">
    <property type="entry name" value="P-loop_NTPase"/>
</dbReference>
<evidence type="ECO:0000313" key="3">
    <source>
        <dbReference type="Proteomes" id="UP000502248"/>
    </source>
</evidence>
<evidence type="ECO:0000313" key="2">
    <source>
        <dbReference type="EMBL" id="QJD86355.1"/>
    </source>
</evidence>
<dbReference type="InterPro" id="IPR045055">
    <property type="entry name" value="DNA2/NAM7-like"/>
</dbReference>
<accession>A0A7Z2VP12</accession>
<dbReference type="PANTHER" id="PTHR10887:SF530">
    <property type="entry name" value="SUPERFAMILY I DNA HELICASES"/>
    <property type="match status" value="1"/>
</dbReference>
<dbReference type="PANTHER" id="PTHR10887">
    <property type="entry name" value="DNA2/NAM7 HELICASE FAMILY"/>
    <property type="match status" value="1"/>
</dbReference>
<dbReference type="Gene3D" id="3.40.50.300">
    <property type="entry name" value="P-loop containing nucleotide triphosphate hydrolases"/>
    <property type="match status" value="1"/>
</dbReference>
<dbReference type="Pfam" id="PF13086">
    <property type="entry name" value="AAA_11"/>
    <property type="match status" value="1"/>
</dbReference>
<evidence type="ECO:0000259" key="1">
    <source>
        <dbReference type="Pfam" id="PF13086"/>
    </source>
</evidence>
<feature type="domain" description="DNA2/NAM7 helicase helicase" evidence="1">
    <location>
        <begin position="182"/>
        <end position="252"/>
    </location>
</feature>
<dbReference type="EMBL" id="CP051680">
    <property type="protein sequence ID" value="QJD86355.1"/>
    <property type="molecule type" value="Genomic_DNA"/>
</dbReference>